<evidence type="ECO:0000256" key="7">
    <source>
        <dbReference type="ARBA" id="ARBA00023136"/>
    </source>
</evidence>
<keyword evidence="2" id="KW-1003">Cell membrane</keyword>
<dbReference type="PANTHER" id="PTHR21137">
    <property type="entry name" value="ODORANT RECEPTOR"/>
    <property type="match status" value="1"/>
</dbReference>
<comment type="subcellular location">
    <subcellularLocation>
        <location evidence="1 10">Cell membrane</location>
        <topology evidence="1 10">Multi-pass membrane protein</topology>
    </subcellularLocation>
</comment>
<evidence type="ECO:0000256" key="1">
    <source>
        <dbReference type="ARBA" id="ARBA00004651"/>
    </source>
</evidence>
<keyword evidence="5 10" id="KW-0552">Olfaction</keyword>
<name>A0A026X4M5_OOCBI</name>
<dbReference type="GO" id="GO:0005549">
    <property type="term" value="F:odorant binding"/>
    <property type="evidence" value="ECO:0007669"/>
    <property type="project" value="InterPro"/>
</dbReference>
<dbReference type="GO" id="GO:0007165">
    <property type="term" value="P:signal transduction"/>
    <property type="evidence" value="ECO:0007669"/>
    <property type="project" value="UniProtKB-KW"/>
</dbReference>
<dbReference type="PANTHER" id="PTHR21137:SF35">
    <property type="entry name" value="ODORANT RECEPTOR 19A-RELATED"/>
    <property type="match status" value="1"/>
</dbReference>
<sequence>MPDKTYSRYYVFVYITSSIAGIWPYLKPRTKLFRISLLLLTTLTVIIAQAGFQYMCKLRLQCTAQNFATCTVPILVIIMMYTIQSNARTIKTLTEHLFIDWEELKSTEEYDIMKSYAKNSRRLFLFFFAHCFLTMCIIMLMSLMSFILDIVLPLNESRPVLLPYPSYYFVDAEEYVFQIFSHTIVAWFFLGIGIMAHDGMFITYIEHICSSFAVIGYRFEHLFSNEAKGIVKLVQMMNAARELRALLAQLVEDVFNIPNILQLFLITVGLSLTLLQIAQHEDNILEIVRYMSFISVQMTRLFIFSFEGQKLIDHSLQIRDRIYNSSWYNVSAKSRELVMMVMMKSLRPSFISAGKIYIFSLKSFITVVQASISYFAMLSSFH</sequence>
<feature type="transmembrane region" description="Helical" evidence="10">
    <location>
        <begin position="356"/>
        <end position="377"/>
    </location>
</feature>
<evidence type="ECO:0000256" key="5">
    <source>
        <dbReference type="ARBA" id="ARBA00022725"/>
    </source>
</evidence>
<dbReference type="Pfam" id="PF02949">
    <property type="entry name" value="7tm_6"/>
    <property type="match status" value="1"/>
</dbReference>
<reference evidence="11 12" key="1">
    <citation type="journal article" date="2014" name="Curr. Biol.">
        <title>The genome of the clonal raider ant Cerapachys biroi.</title>
        <authorList>
            <person name="Oxley P.R."/>
            <person name="Ji L."/>
            <person name="Fetter-Pruneda I."/>
            <person name="McKenzie S.K."/>
            <person name="Li C."/>
            <person name="Hu H."/>
            <person name="Zhang G."/>
            <person name="Kronauer D.J."/>
        </authorList>
    </citation>
    <scope>NUCLEOTIDE SEQUENCE [LARGE SCALE GENOMIC DNA]</scope>
</reference>
<evidence type="ECO:0000256" key="4">
    <source>
        <dbReference type="ARBA" id="ARBA00022692"/>
    </source>
</evidence>
<dbReference type="Proteomes" id="UP000053097">
    <property type="component" value="Unassembled WGS sequence"/>
</dbReference>
<keyword evidence="9 10" id="KW-0807">Transducer</keyword>
<dbReference type="GO" id="GO:0004984">
    <property type="term" value="F:olfactory receptor activity"/>
    <property type="evidence" value="ECO:0007669"/>
    <property type="project" value="InterPro"/>
</dbReference>
<evidence type="ECO:0000313" key="12">
    <source>
        <dbReference type="Proteomes" id="UP000053097"/>
    </source>
</evidence>
<evidence type="ECO:0000256" key="10">
    <source>
        <dbReference type="RuleBase" id="RU351113"/>
    </source>
</evidence>
<keyword evidence="6 10" id="KW-1133">Transmembrane helix</keyword>
<keyword evidence="8 10" id="KW-0675">Receptor</keyword>
<gene>
    <name evidence="11" type="ORF">X777_03404</name>
</gene>
<dbReference type="EMBL" id="KK107021">
    <property type="protein sequence ID" value="EZA62369.1"/>
    <property type="molecule type" value="Genomic_DNA"/>
</dbReference>
<dbReference type="OMA" id="TEEYDIM"/>
<feature type="transmembrane region" description="Helical" evidence="10">
    <location>
        <begin position="175"/>
        <end position="194"/>
    </location>
</feature>
<protein>
    <recommendedName>
        <fullName evidence="10">Odorant receptor</fullName>
    </recommendedName>
</protein>
<evidence type="ECO:0000256" key="9">
    <source>
        <dbReference type="ARBA" id="ARBA00023224"/>
    </source>
</evidence>
<comment type="caution">
    <text evidence="10">Lacks conserved residue(s) required for the propagation of feature annotation.</text>
</comment>
<comment type="similarity">
    <text evidence="10">Belongs to the insect chemoreceptor superfamily. Heteromeric odorant receptor channel (TC 1.A.69) family.</text>
</comment>
<dbReference type="OrthoDB" id="8185860at2759"/>
<evidence type="ECO:0000256" key="6">
    <source>
        <dbReference type="ARBA" id="ARBA00022989"/>
    </source>
</evidence>
<keyword evidence="12" id="KW-1185">Reference proteome</keyword>
<evidence type="ECO:0000256" key="3">
    <source>
        <dbReference type="ARBA" id="ARBA00022606"/>
    </source>
</evidence>
<feature type="transmembrane region" description="Helical" evidence="10">
    <location>
        <begin position="123"/>
        <end position="155"/>
    </location>
</feature>
<dbReference type="InterPro" id="IPR004117">
    <property type="entry name" value="7tm6_olfct_rcpt"/>
</dbReference>
<accession>A0A026X4M5</accession>
<proteinExistence type="inferred from homology"/>
<feature type="transmembrane region" description="Helical" evidence="10">
    <location>
        <begin position="33"/>
        <end position="52"/>
    </location>
</feature>
<evidence type="ECO:0000313" key="11">
    <source>
        <dbReference type="EMBL" id="EZA62369.1"/>
    </source>
</evidence>
<organism evidence="11 12">
    <name type="scientific">Ooceraea biroi</name>
    <name type="common">Clonal raider ant</name>
    <name type="synonym">Cerapachys biroi</name>
    <dbReference type="NCBI Taxonomy" id="2015173"/>
    <lineage>
        <taxon>Eukaryota</taxon>
        <taxon>Metazoa</taxon>
        <taxon>Ecdysozoa</taxon>
        <taxon>Arthropoda</taxon>
        <taxon>Hexapoda</taxon>
        <taxon>Insecta</taxon>
        <taxon>Pterygota</taxon>
        <taxon>Neoptera</taxon>
        <taxon>Endopterygota</taxon>
        <taxon>Hymenoptera</taxon>
        <taxon>Apocrita</taxon>
        <taxon>Aculeata</taxon>
        <taxon>Formicoidea</taxon>
        <taxon>Formicidae</taxon>
        <taxon>Dorylinae</taxon>
        <taxon>Ooceraea</taxon>
    </lineage>
</organism>
<keyword evidence="3 10" id="KW-0716">Sensory transduction</keyword>
<keyword evidence="7 10" id="KW-0472">Membrane</keyword>
<feature type="transmembrane region" description="Helical" evidence="10">
    <location>
        <begin position="6"/>
        <end position="26"/>
    </location>
</feature>
<feature type="transmembrane region" description="Helical" evidence="10">
    <location>
        <begin position="64"/>
        <end position="83"/>
    </location>
</feature>
<keyword evidence="4 10" id="KW-0812">Transmembrane</keyword>
<evidence type="ECO:0000256" key="2">
    <source>
        <dbReference type="ARBA" id="ARBA00022475"/>
    </source>
</evidence>
<evidence type="ECO:0000256" key="8">
    <source>
        <dbReference type="ARBA" id="ARBA00023170"/>
    </source>
</evidence>
<dbReference type="AlphaFoldDB" id="A0A026X4M5"/>
<dbReference type="GO" id="GO:0005886">
    <property type="term" value="C:plasma membrane"/>
    <property type="evidence" value="ECO:0007669"/>
    <property type="project" value="UniProtKB-SubCell"/>
</dbReference>